<keyword evidence="2" id="KW-1185">Reference proteome</keyword>
<name>A0A7J8UHD7_9ROSI</name>
<dbReference type="AlphaFoldDB" id="A0A7J8UHD7"/>
<proteinExistence type="predicted"/>
<protein>
    <submittedName>
        <fullName evidence="1">Uncharacterized protein</fullName>
    </submittedName>
</protein>
<evidence type="ECO:0000313" key="2">
    <source>
        <dbReference type="Proteomes" id="UP000593573"/>
    </source>
</evidence>
<reference evidence="1 2" key="1">
    <citation type="journal article" date="2019" name="Genome Biol. Evol.">
        <title>Insights into the evolution of the New World diploid cottons (Gossypium, subgenus Houzingenia) based on genome sequencing.</title>
        <authorList>
            <person name="Grover C.E."/>
            <person name="Arick M.A. 2nd"/>
            <person name="Thrash A."/>
            <person name="Conover J.L."/>
            <person name="Sanders W.S."/>
            <person name="Peterson D.G."/>
            <person name="Frelichowski J.E."/>
            <person name="Scheffler J.A."/>
            <person name="Scheffler B.E."/>
            <person name="Wendel J.F."/>
        </authorList>
    </citation>
    <scope>NUCLEOTIDE SEQUENCE [LARGE SCALE GENOMIC DNA]</scope>
    <source>
        <strain evidence="1">57</strain>
        <tissue evidence="1">Leaf</tissue>
    </source>
</reference>
<sequence>MMKPSSYSTETMVDFVPIVEKYTTLLRCPRIQEDKAYS</sequence>
<gene>
    <name evidence="1" type="ORF">Goklo_017221</name>
</gene>
<accession>A0A7J8UHD7</accession>
<comment type="caution">
    <text evidence="1">The sequence shown here is derived from an EMBL/GenBank/DDBJ whole genome shotgun (WGS) entry which is preliminary data.</text>
</comment>
<dbReference type="Proteomes" id="UP000593573">
    <property type="component" value="Unassembled WGS sequence"/>
</dbReference>
<dbReference type="EMBL" id="JABFAB010000006">
    <property type="protein sequence ID" value="MBA0649684.1"/>
    <property type="molecule type" value="Genomic_DNA"/>
</dbReference>
<organism evidence="1 2">
    <name type="scientific">Gossypium klotzschianum</name>
    <dbReference type="NCBI Taxonomy" id="34286"/>
    <lineage>
        <taxon>Eukaryota</taxon>
        <taxon>Viridiplantae</taxon>
        <taxon>Streptophyta</taxon>
        <taxon>Embryophyta</taxon>
        <taxon>Tracheophyta</taxon>
        <taxon>Spermatophyta</taxon>
        <taxon>Magnoliopsida</taxon>
        <taxon>eudicotyledons</taxon>
        <taxon>Gunneridae</taxon>
        <taxon>Pentapetalae</taxon>
        <taxon>rosids</taxon>
        <taxon>malvids</taxon>
        <taxon>Malvales</taxon>
        <taxon>Malvaceae</taxon>
        <taxon>Malvoideae</taxon>
        <taxon>Gossypium</taxon>
    </lineage>
</organism>
<feature type="non-terminal residue" evidence="1">
    <location>
        <position position="1"/>
    </location>
</feature>
<evidence type="ECO:0000313" key="1">
    <source>
        <dbReference type="EMBL" id="MBA0649684.1"/>
    </source>
</evidence>